<feature type="binding site" evidence="13">
    <location>
        <position position="282"/>
    </location>
    <ligand>
        <name>Mg(2+)</name>
        <dbReference type="ChEBI" id="CHEBI:18420"/>
        <label>1</label>
    </ligand>
</feature>
<evidence type="ECO:0000256" key="6">
    <source>
        <dbReference type="ARBA" id="ARBA00022801"/>
    </source>
</evidence>
<comment type="cofactor">
    <cofactor evidence="1 13">
        <name>Mg(2+)</name>
        <dbReference type="ChEBI" id="CHEBI:18420"/>
    </cofactor>
</comment>
<dbReference type="NCBIfam" id="TIGR00052">
    <property type="entry name" value="nudix-type nucleoside diphosphatase, YffH/AdpP family"/>
    <property type="match status" value="1"/>
</dbReference>
<evidence type="ECO:0000256" key="13">
    <source>
        <dbReference type="PIRSR" id="PIRSR604385-2"/>
    </source>
</evidence>
<dbReference type="GO" id="GO:0047631">
    <property type="term" value="F:ADP-ribose diphosphatase activity"/>
    <property type="evidence" value="ECO:0007669"/>
    <property type="project" value="UniProtKB-EC"/>
</dbReference>
<keyword evidence="7 13" id="KW-0460">Magnesium</keyword>
<dbReference type="PROSITE" id="PS51462">
    <property type="entry name" value="NUDIX"/>
    <property type="match status" value="1"/>
</dbReference>
<dbReference type="InterPro" id="IPR000086">
    <property type="entry name" value="NUDIX_hydrolase_dom"/>
</dbReference>
<protein>
    <recommendedName>
        <fullName evidence="4">ADP-ribose pyrophosphatase</fullName>
        <ecNumber evidence="3">3.6.1.13</ecNumber>
    </recommendedName>
    <alternativeName>
        <fullName evidence="9">ADP-ribose diphosphatase</fullName>
    </alternativeName>
    <alternativeName>
        <fullName evidence="11">ADP-ribose phosphohydrolase</fullName>
    </alternativeName>
    <alternativeName>
        <fullName evidence="10">Adenosine diphosphoribose pyrophosphatase</fullName>
    </alternativeName>
</protein>
<evidence type="ECO:0000256" key="14">
    <source>
        <dbReference type="PIRSR" id="PIRSR604385-3"/>
    </source>
</evidence>
<dbReference type="CDD" id="cd06661">
    <property type="entry name" value="GGCT_like"/>
    <property type="match status" value="1"/>
</dbReference>
<dbReference type="PANTHER" id="PTHR11839:SF5">
    <property type="entry name" value="ADP-RIBOSE PYROPHOSPHATASE"/>
    <property type="match status" value="1"/>
</dbReference>
<dbReference type="Pfam" id="PF06094">
    <property type="entry name" value="GGACT"/>
    <property type="match status" value="1"/>
</dbReference>
<dbReference type="InterPro" id="IPR009288">
    <property type="entry name" value="AIG2-like_dom"/>
</dbReference>
<evidence type="ECO:0000256" key="1">
    <source>
        <dbReference type="ARBA" id="ARBA00001946"/>
    </source>
</evidence>
<dbReference type="OrthoDB" id="5292471at2"/>
<evidence type="ECO:0000256" key="10">
    <source>
        <dbReference type="ARBA" id="ARBA00030308"/>
    </source>
</evidence>
<evidence type="ECO:0000313" key="17">
    <source>
        <dbReference type="Proteomes" id="UP000261704"/>
    </source>
</evidence>
<keyword evidence="6" id="KW-0378">Hydrolase</keyword>
<evidence type="ECO:0000259" key="15">
    <source>
        <dbReference type="PROSITE" id="PS51462"/>
    </source>
</evidence>
<dbReference type="RefSeq" id="WP_118942334.1">
    <property type="nucleotide sequence ID" value="NZ_CP032125.1"/>
</dbReference>
<accession>A0A347UFP9</accession>
<comment type="catalytic activity">
    <reaction evidence="12">
        <text>ADP-D-ribose + H2O = D-ribose 5-phosphate + AMP + 2 H(+)</text>
        <dbReference type="Rhea" id="RHEA:10412"/>
        <dbReference type="ChEBI" id="CHEBI:15377"/>
        <dbReference type="ChEBI" id="CHEBI:15378"/>
        <dbReference type="ChEBI" id="CHEBI:57967"/>
        <dbReference type="ChEBI" id="CHEBI:78346"/>
        <dbReference type="ChEBI" id="CHEBI:456215"/>
        <dbReference type="EC" id="3.6.1.13"/>
    </reaction>
</comment>
<dbReference type="CDD" id="cd24155">
    <property type="entry name" value="NUDIX_ADPRase"/>
    <property type="match status" value="1"/>
</dbReference>
<dbReference type="PANTHER" id="PTHR11839">
    <property type="entry name" value="UDP/ADP-SUGAR PYROPHOSPHATASE"/>
    <property type="match status" value="1"/>
</dbReference>
<feature type="binding site" evidence="13">
    <location>
        <position position="262"/>
    </location>
    <ligand>
        <name>Mg(2+)</name>
        <dbReference type="ChEBI" id="CHEBI:18420"/>
        <label>1</label>
    </ligand>
</feature>
<gene>
    <name evidence="16" type="ORF">BAR1_06870</name>
</gene>
<feature type="domain" description="Nudix hydrolase" evidence="15">
    <location>
        <begin position="220"/>
        <end position="360"/>
    </location>
</feature>
<sequence>MENLFLYGPLAFVPLLETVVGHRLKSGLAVDATLTDYAVYRGKESAFQIIEPQTGTSVKGLLLSGLNAEEIARLDFYMGGFDNNLRPLQVETKNGPEMAQTYFPSQPHTYGAEWNLNDWQAEWGDLTVLAAKEAMEYFGQITADELARRFPAIRRRAASYLRGQADTLKPIAWSPRSRDDVLVKDSRMAYSNFYAMREYDIRFRQFDGQMSDVLDRASFIGFDVAIVLPYDPVLDRVLLVEQFRLGPYARGARYPWVLEPVAGHIDLGETPEQAARRETVEEAGLTLSELIPIAQTYPSPGASSEYYHIYLGICDLSGQGGTNRGEVEENEDIHSHILSFDELMQFVDSGEANILPLVFAANWLARNRDRLRSGA</sequence>
<evidence type="ECO:0000256" key="11">
    <source>
        <dbReference type="ARBA" id="ARBA00033056"/>
    </source>
</evidence>
<dbReference type="Proteomes" id="UP000261704">
    <property type="component" value="Chromosome"/>
</dbReference>
<feature type="binding site" evidence="13">
    <location>
        <position position="278"/>
    </location>
    <ligand>
        <name>Mg(2+)</name>
        <dbReference type="ChEBI" id="CHEBI:18420"/>
        <label>1</label>
    </ligand>
</feature>
<reference evidence="16 17" key="1">
    <citation type="submission" date="2018-09" db="EMBL/GenBank/DDBJ databases">
        <title>Profundibacter amoris BAR1 gen. nov., sp. nov., a new member of the Roseobacter clade isolated at Lokis Castle Vent Field on the Arctic Mid-Oceanic Ridge.</title>
        <authorList>
            <person name="Le Moine Bauer S."/>
            <person name="Sjoeberg A.G."/>
            <person name="L'Haridon S."/>
            <person name="Stokke R."/>
            <person name="Roalkvam I."/>
            <person name="Steen I.H."/>
            <person name="Dahle H."/>
        </authorList>
    </citation>
    <scope>NUCLEOTIDE SEQUENCE [LARGE SCALE GENOMIC DNA]</scope>
    <source>
        <strain evidence="16 17">BAR1</strain>
    </source>
</reference>
<dbReference type="GO" id="GO:0019144">
    <property type="term" value="F:ADP-sugar diphosphatase activity"/>
    <property type="evidence" value="ECO:0007669"/>
    <property type="project" value="TreeGrafter"/>
</dbReference>
<evidence type="ECO:0000256" key="7">
    <source>
        <dbReference type="ARBA" id="ARBA00022842"/>
    </source>
</evidence>
<evidence type="ECO:0000313" key="16">
    <source>
        <dbReference type="EMBL" id="AXX97677.1"/>
    </source>
</evidence>
<dbReference type="GO" id="GO:0046872">
    <property type="term" value="F:metal ion binding"/>
    <property type="evidence" value="ECO:0007669"/>
    <property type="project" value="UniProtKB-KW"/>
</dbReference>
<dbReference type="GO" id="GO:0005829">
    <property type="term" value="C:cytosol"/>
    <property type="evidence" value="ECO:0007669"/>
    <property type="project" value="TreeGrafter"/>
</dbReference>
<dbReference type="GO" id="GO:0019693">
    <property type="term" value="P:ribose phosphate metabolic process"/>
    <property type="evidence" value="ECO:0007669"/>
    <property type="project" value="TreeGrafter"/>
</dbReference>
<dbReference type="InterPro" id="IPR004385">
    <property type="entry name" value="NDP_pyrophosphatase"/>
</dbReference>
<dbReference type="SUPFAM" id="SSF55811">
    <property type="entry name" value="Nudix"/>
    <property type="match status" value="1"/>
</dbReference>
<dbReference type="Gene3D" id="3.10.490.10">
    <property type="entry name" value="Gamma-glutamyl cyclotransferase-like"/>
    <property type="match status" value="1"/>
</dbReference>
<name>A0A347UFP9_9RHOB</name>
<proteinExistence type="inferred from homology"/>
<dbReference type="EC" id="3.6.1.13" evidence="3"/>
<evidence type="ECO:0000256" key="12">
    <source>
        <dbReference type="ARBA" id="ARBA00049546"/>
    </source>
</evidence>
<evidence type="ECO:0000256" key="8">
    <source>
        <dbReference type="ARBA" id="ARBA00025164"/>
    </source>
</evidence>
<dbReference type="GO" id="GO:0006753">
    <property type="term" value="P:nucleoside phosphate metabolic process"/>
    <property type="evidence" value="ECO:0007669"/>
    <property type="project" value="TreeGrafter"/>
</dbReference>
<dbReference type="Pfam" id="PF00293">
    <property type="entry name" value="NUDIX"/>
    <property type="match status" value="1"/>
</dbReference>
<feature type="short sequence motif" description="Nudix box" evidence="14">
    <location>
        <begin position="263"/>
        <end position="285"/>
    </location>
</feature>
<evidence type="ECO:0000256" key="5">
    <source>
        <dbReference type="ARBA" id="ARBA00022723"/>
    </source>
</evidence>
<dbReference type="AlphaFoldDB" id="A0A347UFP9"/>
<organism evidence="16 17">
    <name type="scientific">Profundibacter amoris</name>
    <dbReference type="NCBI Taxonomy" id="2171755"/>
    <lineage>
        <taxon>Bacteria</taxon>
        <taxon>Pseudomonadati</taxon>
        <taxon>Pseudomonadota</taxon>
        <taxon>Alphaproteobacteria</taxon>
        <taxon>Rhodobacterales</taxon>
        <taxon>Paracoccaceae</taxon>
        <taxon>Profundibacter</taxon>
    </lineage>
</organism>
<keyword evidence="17" id="KW-1185">Reference proteome</keyword>
<evidence type="ECO:0000256" key="9">
    <source>
        <dbReference type="ARBA" id="ARBA00030162"/>
    </source>
</evidence>
<dbReference type="PROSITE" id="PS00893">
    <property type="entry name" value="NUDIX_BOX"/>
    <property type="match status" value="1"/>
</dbReference>
<evidence type="ECO:0000256" key="2">
    <source>
        <dbReference type="ARBA" id="ARBA00007482"/>
    </source>
</evidence>
<dbReference type="InterPro" id="IPR020084">
    <property type="entry name" value="NUDIX_hydrolase_CS"/>
</dbReference>
<feature type="binding site" evidence="13">
    <location>
        <position position="331"/>
    </location>
    <ligand>
        <name>Mg(2+)</name>
        <dbReference type="ChEBI" id="CHEBI:18420"/>
        <label>1</label>
    </ligand>
</feature>
<dbReference type="EMBL" id="CP032125">
    <property type="protein sequence ID" value="AXX97677.1"/>
    <property type="molecule type" value="Genomic_DNA"/>
</dbReference>
<dbReference type="KEGG" id="pamo:BAR1_06870"/>
<comment type="similarity">
    <text evidence="2">Belongs to the Nudix hydrolase family. NudF subfamily.</text>
</comment>
<keyword evidence="5 13" id="KW-0479">Metal-binding</keyword>
<evidence type="ECO:0000256" key="4">
    <source>
        <dbReference type="ARBA" id="ARBA00013297"/>
    </source>
</evidence>
<dbReference type="Gene3D" id="3.90.79.10">
    <property type="entry name" value="Nucleoside Triphosphate Pyrophosphohydrolase"/>
    <property type="match status" value="1"/>
</dbReference>
<dbReference type="InterPro" id="IPR015797">
    <property type="entry name" value="NUDIX_hydrolase-like_dom_sf"/>
</dbReference>
<evidence type="ECO:0000256" key="3">
    <source>
        <dbReference type="ARBA" id="ARBA00012453"/>
    </source>
</evidence>
<comment type="function">
    <text evidence="8">Acts on ADP-mannose and ADP-glucose as well as ADP-ribose. Prevents glycogen biosynthesis. The reaction catalyzed by this enzyme is a limiting step of the gluconeogenic process.</text>
</comment>
<dbReference type="InterPro" id="IPR013024">
    <property type="entry name" value="GGCT-like"/>
</dbReference>